<comment type="caution">
    <text evidence="1">The sequence shown here is derived from an EMBL/GenBank/DDBJ whole genome shotgun (WGS) entry which is preliminary data.</text>
</comment>
<reference evidence="1" key="1">
    <citation type="submission" date="2022-12" db="EMBL/GenBank/DDBJ databases">
        <title>Genome Sequence of Lasiodiplodia mahajangana.</title>
        <authorList>
            <person name="Buettner E."/>
        </authorList>
    </citation>
    <scope>NUCLEOTIDE SEQUENCE</scope>
    <source>
        <strain evidence="1">VT137</strain>
    </source>
</reference>
<sequence length="535" mass="60461">MRAPSTSLSASLSNFASLSQSIDTMAFDNAPYVMAQAYNGRQQLPEPRCSLPHYTLPTANSSARRRALKSTSPCYSSGSTSALSKPRSPPSKMAPSYYPYVANTNPEHTARLWKAVMSKRGKRDRRELPQYLKPAQGSMSKVRGNGPPMGVGRGVAAPQPTAKSARTTTRTTKSAGTTATGTTGTQPTAAGTDAGIKPKTAKVTDKEFATEVLWHYGIKIELDGQSLESNHFGFMGLPDKPEDRVRAYKKKLPHVTIWVENVKEEDIQGQYDFMKAQGCNEAQYSRYALRILFLEEQQHLRLGGERWVSYSTAERACRPKGEWATPPILDGMQPKRYDWDYRTDVTYWTPSEAFEPEFRNIIPTLTCEVHQRGICPYLTVEFKKDDLKYEVAQCQVAVAAAMSLFNRYRLKCLTLEATGQQWSNEDKSQMRHYGITFTGSKWTMWCIRPKRTQKWDGCKMEAIYHDDCCRSLGVSRLIRFINDIHYWGLAVHGQSCKDDLLALYKARLEAREQKEEEAIDVSVFSLRTSRPNRSN</sequence>
<accession>A0ACC2JS21</accession>
<dbReference type="Proteomes" id="UP001153332">
    <property type="component" value="Unassembled WGS sequence"/>
</dbReference>
<dbReference type="EMBL" id="JAPUUL010000531">
    <property type="protein sequence ID" value="KAJ8130297.1"/>
    <property type="molecule type" value="Genomic_DNA"/>
</dbReference>
<evidence type="ECO:0000313" key="2">
    <source>
        <dbReference type="Proteomes" id="UP001153332"/>
    </source>
</evidence>
<proteinExistence type="predicted"/>
<protein>
    <submittedName>
        <fullName evidence="1">Uncharacterized protein</fullName>
    </submittedName>
</protein>
<name>A0ACC2JS21_9PEZI</name>
<keyword evidence="2" id="KW-1185">Reference proteome</keyword>
<gene>
    <name evidence="1" type="ORF">O1611_g3331</name>
</gene>
<organism evidence="1 2">
    <name type="scientific">Lasiodiplodia mahajangana</name>
    <dbReference type="NCBI Taxonomy" id="1108764"/>
    <lineage>
        <taxon>Eukaryota</taxon>
        <taxon>Fungi</taxon>
        <taxon>Dikarya</taxon>
        <taxon>Ascomycota</taxon>
        <taxon>Pezizomycotina</taxon>
        <taxon>Dothideomycetes</taxon>
        <taxon>Dothideomycetes incertae sedis</taxon>
        <taxon>Botryosphaeriales</taxon>
        <taxon>Botryosphaeriaceae</taxon>
        <taxon>Lasiodiplodia</taxon>
    </lineage>
</organism>
<evidence type="ECO:0000313" key="1">
    <source>
        <dbReference type="EMBL" id="KAJ8130297.1"/>
    </source>
</evidence>